<comment type="caution">
    <text evidence="1">The sequence shown here is derived from an EMBL/GenBank/DDBJ whole genome shotgun (WGS) entry which is preliminary data.</text>
</comment>
<organism evidence="1 2">
    <name type="scientific">Cellulomonas oligotrophica</name>
    <dbReference type="NCBI Taxonomy" id="931536"/>
    <lineage>
        <taxon>Bacteria</taxon>
        <taxon>Bacillati</taxon>
        <taxon>Actinomycetota</taxon>
        <taxon>Actinomycetes</taxon>
        <taxon>Micrococcales</taxon>
        <taxon>Cellulomonadaceae</taxon>
        <taxon>Cellulomonas</taxon>
    </lineage>
</organism>
<dbReference type="Proteomes" id="UP000577956">
    <property type="component" value="Unassembled WGS sequence"/>
</dbReference>
<accession>A0A7Y9JYP9</accession>
<dbReference type="AlphaFoldDB" id="A0A7Y9JYP9"/>
<name>A0A7Y9JYP9_9CELL</name>
<evidence type="ECO:0000313" key="2">
    <source>
        <dbReference type="Proteomes" id="UP000577956"/>
    </source>
</evidence>
<evidence type="ECO:0000313" key="1">
    <source>
        <dbReference type="EMBL" id="NYD87993.1"/>
    </source>
</evidence>
<dbReference type="EMBL" id="JACCBK010000001">
    <property type="protein sequence ID" value="NYD87993.1"/>
    <property type="molecule type" value="Genomic_DNA"/>
</dbReference>
<sequence>MDDVRRTDWAAWAICLPDQVVDVDPARVVPAVEALVDAPSSEAAERAYHLVLDAVGHDHSGTPTLAMVPAAHLLARLVPHLDVSASAAMGVVVECAAWCADVPAVVGPDGSVCDVAAETVAAARSLTPLASAWARSADAGRAAVAADLIGVVARLSA</sequence>
<protein>
    <submittedName>
        <fullName evidence="1">Uncharacterized protein</fullName>
    </submittedName>
</protein>
<gene>
    <name evidence="1" type="ORF">BKA21_003542</name>
</gene>
<proteinExistence type="predicted"/>
<dbReference type="RefSeq" id="WP_179625404.1">
    <property type="nucleotide sequence ID" value="NZ_BAABFI010000006.1"/>
</dbReference>
<reference evidence="1 2" key="1">
    <citation type="submission" date="2020-07" db="EMBL/GenBank/DDBJ databases">
        <title>Sequencing the genomes of 1000 actinobacteria strains.</title>
        <authorList>
            <person name="Klenk H.-P."/>
        </authorList>
    </citation>
    <scope>NUCLEOTIDE SEQUENCE [LARGE SCALE GENOMIC DNA]</scope>
    <source>
        <strain evidence="1 2">DSM 24482</strain>
    </source>
</reference>